<dbReference type="PANTHER" id="PTHR43434:SF24">
    <property type="entry name" value="HYDROLASE-RELATED"/>
    <property type="match status" value="1"/>
</dbReference>
<dbReference type="InterPro" id="IPR023198">
    <property type="entry name" value="PGP-like_dom2"/>
</dbReference>
<proteinExistence type="predicted"/>
<dbReference type="SFLD" id="SFLDS00003">
    <property type="entry name" value="Haloacid_Dehalogenase"/>
    <property type="match status" value="1"/>
</dbReference>
<reference evidence="1" key="1">
    <citation type="journal article" date="2021" name="PeerJ">
        <title>Extensive microbial diversity within the chicken gut microbiome revealed by metagenomics and culture.</title>
        <authorList>
            <person name="Gilroy R."/>
            <person name="Ravi A."/>
            <person name="Getino M."/>
            <person name="Pursley I."/>
            <person name="Horton D.L."/>
            <person name="Alikhan N.F."/>
            <person name="Baker D."/>
            <person name="Gharbi K."/>
            <person name="Hall N."/>
            <person name="Watson M."/>
            <person name="Adriaenssens E.M."/>
            <person name="Foster-Nyarko E."/>
            <person name="Jarju S."/>
            <person name="Secka A."/>
            <person name="Antonio M."/>
            <person name="Oren A."/>
            <person name="Chaudhuri R.R."/>
            <person name="La Ragione R."/>
            <person name="Hildebrand F."/>
            <person name="Pallen M.J."/>
        </authorList>
    </citation>
    <scope>NUCLEOTIDE SEQUENCE</scope>
    <source>
        <strain evidence="1">378</strain>
    </source>
</reference>
<dbReference type="GO" id="GO:0005829">
    <property type="term" value="C:cytosol"/>
    <property type="evidence" value="ECO:0007669"/>
    <property type="project" value="TreeGrafter"/>
</dbReference>
<organism evidence="1 2">
    <name type="scientific">Candidatus Anaerobiospirillum pullicola</name>
    <dbReference type="NCBI Taxonomy" id="2838451"/>
    <lineage>
        <taxon>Bacteria</taxon>
        <taxon>Pseudomonadati</taxon>
        <taxon>Pseudomonadota</taxon>
        <taxon>Gammaproteobacteria</taxon>
        <taxon>Aeromonadales</taxon>
        <taxon>Succinivibrionaceae</taxon>
        <taxon>Anaerobiospirillum</taxon>
    </lineage>
</organism>
<keyword evidence="1" id="KW-0378">Hydrolase</keyword>
<dbReference type="Pfam" id="PF13419">
    <property type="entry name" value="HAD_2"/>
    <property type="match status" value="1"/>
</dbReference>
<dbReference type="InterPro" id="IPR041492">
    <property type="entry name" value="HAD_2"/>
</dbReference>
<evidence type="ECO:0000313" key="1">
    <source>
        <dbReference type="EMBL" id="MBU3843773.1"/>
    </source>
</evidence>
<gene>
    <name evidence="1" type="ORF">H9847_02720</name>
</gene>
<dbReference type="InterPro" id="IPR023214">
    <property type="entry name" value="HAD_sf"/>
</dbReference>
<comment type="caution">
    <text evidence="1">The sequence shown here is derived from an EMBL/GenBank/DDBJ whole genome shotgun (WGS) entry which is preliminary data.</text>
</comment>
<dbReference type="Proteomes" id="UP000733611">
    <property type="component" value="Unassembled WGS sequence"/>
</dbReference>
<dbReference type="PANTHER" id="PTHR43434">
    <property type="entry name" value="PHOSPHOGLYCOLATE PHOSPHATASE"/>
    <property type="match status" value="1"/>
</dbReference>
<name>A0A948TFF7_9GAMM</name>
<dbReference type="Gene3D" id="3.40.50.1000">
    <property type="entry name" value="HAD superfamily/HAD-like"/>
    <property type="match status" value="1"/>
</dbReference>
<sequence length="228" mass="25200">MRADNGLKECLAQCQMLVFDVDGTITDSIGQIILCFQRTFAHANLPIPEPDAIKKTIGLSLRIGVQQLLPDPKDERLAAEVTQLYRDTYTVSKDIHGTILFAGVVDALQQLKERGYTLAIASGKSQVGMERFFNDVPEMRPLISWVCTGDSSESKPSPAMMHYLAAKAQVPMDKVLGVGDALLDITMFQRAACHQLGVLTGVCDYYDLEDAQTEFILPKVTDILQYLD</sequence>
<reference evidence="1" key="2">
    <citation type="submission" date="2021-04" db="EMBL/GenBank/DDBJ databases">
        <authorList>
            <person name="Gilroy R."/>
        </authorList>
    </citation>
    <scope>NUCLEOTIDE SEQUENCE</scope>
    <source>
        <strain evidence="1">378</strain>
    </source>
</reference>
<dbReference type="Gene3D" id="1.10.150.240">
    <property type="entry name" value="Putative phosphatase, domain 2"/>
    <property type="match status" value="1"/>
</dbReference>
<dbReference type="AlphaFoldDB" id="A0A948TFF7"/>
<dbReference type="GO" id="GO:0008967">
    <property type="term" value="F:phosphoglycolate phosphatase activity"/>
    <property type="evidence" value="ECO:0007669"/>
    <property type="project" value="TreeGrafter"/>
</dbReference>
<dbReference type="SFLD" id="SFLDG01129">
    <property type="entry name" value="C1.5:_HAD__Beta-PGM__Phosphata"/>
    <property type="match status" value="1"/>
</dbReference>
<evidence type="ECO:0000313" key="2">
    <source>
        <dbReference type="Proteomes" id="UP000733611"/>
    </source>
</evidence>
<dbReference type="InterPro" id="IPR036412">
    <property type="entry name" value="HAD-like_sf"/>
</dbReference>
<protein>
    <submittedName>
        <fullName evidence="1">HAD hydrolase-like protein</fullName>
    </submittedName>
</protein>
<dbReference type="GO" id="GO:0006281">
    <property type="term" value="P:DNA repair"/>
    <property type="evidence" value="ECO:0007669"/>
    <property type="project" value="TreeGrafter"/>
</dbReference>
<dbReference type="SUPFAM" id="SSF56784">
    <property type="entry name" value="HAD-like"/>
    <property type="match status" value="1"/>
</dbReference>
<accession>A0A948TFF7</accession>
<dbReference type="InterPro" id="IPR050155">
    <property type="entry name" value="HAD-like_hydrolase_sf"/>
</dbReference>
<dbReference type="EMBL" id="JAHLFE010000050">
    <property type="protein sequence ID" value="MBU3843773.1"/>
    <property type="molecule type" value="Genomic_DNA"/>
</dbReference>